<organism evidence="1 2">
    <name type="scientific">Cladophialophora chaetospira</name>
    <dbReference type="NCBI Taxonomy" id="386627"/>
    <lineage>
        <taxon>Eukaryota</taxon>
        <taxon>Fungi</taxon>
        <taxon>Dikarya</taxon>
        <taxon>Ascomycota</taxon>
        <taxon>Pezizomycotina</taxon>
        <taxon>Eurotiomycetes</taxon>
        <taxon>Chaetothyriomycetidae</taxon>
        <taxon>Chaetothyriales</taxon>
        <taxon>Herpotrichiellaceae</taxon>
        <taxon>Cladophialophora</taxon>
    </lineage>
</organism>
<comment type="caution">
    <text evidence="1">The sequence shown here is derived from an EMBL/GenBank/DDBJ whole genome shotgun (WGS) entry which is preliminary data.</text>
</comment>
<keyword evidence="2" id="KW-1185">Reference proteome</keyword>
<gene>
    <name evidence="1" type="ORF">H2200_003084</name>
</gene>
<dbReference type="AlphaFoldDB" id="A0AA39CME5"/>
<dbReference type="Proteomes" id="UP001172673">
    <property type="component" value="Unassembled WGS sequence"/>
</dbReference>
<dbReference type="EMBL" id="JAPDRK010000004">
    <property type="protein sequence ID" value="KAJ9613143.1"/>
    <property type="molecule type" value="Genomic_DNA"/>
</dbReference>
<proteinExistence type="predicted"/>
<name>A0AA39CME5_9EURO</name>
<evidence type="ECO:0000313" key="2">
    <source>
        <dbReference type="Proteomes" id="UP001172673"/>
    </source>
</evidence>
<protein>
    <submittedName>
        <fullName evidence="1">Uncharacterized protein</fullName>
    </submittedName>
</protein>
<sequence>MTTPAPTELSLEPFLPSAAGVEDSVTMTPTIPQPEKSGFLALPAEIRLNIYRMVYHQIGVSVNGWLHGCEQWTEYPEVSWFQGVAGCHQDRCGDGHRGRSEIGLLLVSKFIYNEVKPVFDNAPVSYAYEDKSLYSMDELPVHVRRRVRTVITTCSTAFLYLAVDVGCVVDLDLPNARNIWVVFPKDVTHPLPPSIEEYILERLQNEIGPLSLEDGATGDAGDLLPGSWNRGQLHKQIHQYSFSVRIPYRFCVEVGDSTGPSQQKIVHKAEYNAVLLFDASGGRIEGMPDLRCEWWWKEWRAQAGSYSLPNEDTTAATGVGRFEVTVKCLH</sequence>
<reference evidence="1" key="1">
    <citation type="submission" date="2022-10" db="EMBL/GenBank/DDBJ databases">
        <title>Culturing micro-colonial fungi from biological soil crusts in the Mojave desert and describing Neophaeococcomyces mojavensis, and introducing the new genera and species Taxawa tesnikishii.</title>
        <authorList>
            <person name="Kurbessoian T."/>
            <person name="Stajich J.E."/>
        </authorList>
    </citation>
    <scope>NUCLEOTIDE SEQUENCE</scope>
    <source>
        <strain evidence="1">TK_41</strain>
    </source>
</reference>
<evidence type="ECO:0000313" key="1">
    <source>
        <dbReference type="EMBL" id="KAJ9613143.1"/>
    </source>
</evidence>
<accession>A0AA39CME5</accession>